<dbReference type="AlphaFoldDB" id="A0A0L8HT95"/>
<organism evidence="1">
    <name type="scientific">Octopus bimaculoides</name>
    <name type="common">California two-spotted octopus</name>
    <dbReference type="NCBI Taxonomy" id="37653"/>
    <lineage>
        <taxon>Eukaryota</taxon>
        <taxon>Metazoa</taxon>
        <taxon>Spiralia</taxon>
        <taxon>Lophotrochozoa</taxon>
        <taxon>Mollusca</taxon>
        <taxon>Cephalopoda</taxon>
        <taxon>Coleoidea</taxon>
        <taxon>Octopodiformes</taxon>
        <taxon>Octopoda</taxon>
        <taxon>Incirrata</taxon>
        <taxon>Octopodidae</taxon>
        <taxon>Octopus</taxon>
    </lineage>
</organism>
<sequence length="80" mass="9258">MDNTPIRMKKPTIVQVYQLLENAWGAVKTKTIAILSMVQMMAFYMRIQTPLTQMALMIPRRRTRLKITATVNLMSVMISQ</sequence>
<protein>
    <submittedName>
        <fullName evidence="1">Uncharacterized protein</fullName>
    </submittedName>
</protein>
<name>A0A0L8HT95_OCTBM</name>
<proteinExistence type="predicted"/>
<reference evidence="1" key="1">
    <citation type="submission" date="2015-07" db="EMBL/GenBank/DDBJ databases">
        <title>MeaNS - Measles Nucleotide Surveillance Program.</title>
        <authorList>
            <person name="Tran T."/>
            <person name="Druce J."/>
        </authorList>
    </citation>
    <scope>NUCLEOTIDE SEQUENCE</scope>
    <source>
        <strain evidence="1">UCB-OBI-ISO-001</strain>
        <tissue evidence="1">Gonad</tissue>
    </source>
</reference>
<dbReference type="EMBL" id="KQ417337">
    <property type="protein sequence ID" value="KOF92436.1"/>
    <property type="molecule type" value="Genomic_DNA"/>
</dbReference>
<evidence type="ECO:0000313" key="1">
    <source>
        <dbReference type="EMBL" id="KOF92436.1"/>
    </source>
</evidence>
<gene>
    <name evidence="1" type="ORF">OCBIM_22006626mg</name>
</gene>
<accession>A0A0L8HT95</accession>